<sequence>MKRSLGFTLLEMIVSIVLLAVVGLSLSAIIQHSMSIYADTTTREELLLQGRFVTERMHKEIRDAVPNSVQINQTTQCIEWLPITNTAVYEALPLAPESANTMRVLPEHGFVQSERVVIMPINAQDLLDDIPSNGVDRVAEIKEAKFKQTAKSKNMVELTFTQETSFTANSPAHRLFAYKTPVAYCLEGSQLYRYANYPLSRSELSPAELSIGDREIMAEKIKSVQFDVKQASLVRNGLVKLQFVFSDNNEEVRLDHDVLIANTP</sequence>
<evidence type="ECO:0000313" key="2">
    <source>
        <dbReference type="EMBL" id="RYU54899.1"/>
    </source>
</evidence>
<feature type="transmembrane region" description="Helical" evidence="1">
    <location>
        <begin position="7"/>
        <end position="30"/>
    </location>
</feature>
<evidence type="ECO:0000313" key="3">
    <source>
        <dbReference type="EMBL" id="RYU66525.1"/>
    </source>
</evidence>
<keyword evidence="1" id="KW-0812">Transmembrane</keyword>
<dbReference type="Proteomes" id="UP000294063">
    <property type="component" value="Unassembled WGS sequence"/>
</dbReference>
<proteinExistence type="predicted"/>
<dbReference type="EMBL" id="SEZN01000003">
    <property type="protein sequence ID" value="RYU66525.1"/>
    <property type="molecule type" value="Genomic_DNA"/>
</dbReference>
<protein>
    <submittedName>
        <fullName evidence="2">Prepilin-type N-terminal cleavage/methylation domain-containing protein</fullName>
    </submittedName>
</protein>
<dbReference type="AlphaFoldDB" id="A0A4Q5KYD7"/>
<name>A0A4Q5KYD7_9GAMM</name>
<dbReference type="EMBL" id="SEZK01000001">
    <property type="protein sequence ID" value="RYU54899.1"/>
    <property type="molecule type" value="Genomic_DNA"/>
</dbReference>
<keyword evidence="1" id="KW-0472">Membrane</keyword>
<gene>
    <name evidence="3" type="ORF">ERW53_02370</name>
    <name evidence="2" type="ORF">ERW57_01255</name>
</gene>
<evidence type="ECO:0000313" key="4">
    <source>
        <dbReference type="Proteomes" id="UP000294063"/>
    </source>
</evidence>
<keyword evidence="5" id="KW-1185">Reference proteome</keyword>
<organism evidence="2 4">
    <name type="scientific">Aliivibrio finisterrensis</name>
    <dbReference type="NCBI Taxonomy" id="511998"/>
    <lineage>
        <taxon>Bacteria</taxon>
        <taxon>Pseudomonadati</taxon>
        <taxon>Pseudomonadota</taxon>
        <taxon>Gammaproteobacteria</taxon>
        <taxon>Vibrionales</taxon>
        <taxon>Vibrionaceae</taxon>
        <taxon>Aliivibrio</taxon>
    </lineage>
</organism>
<accession>A0A4Q5KYD7</accession>
<dbReference type="NCBIfam" id="TIGR02532">
    <property type="entry name" value="IV_pilin_GFxxxE"/>
    <property type="match status" value="1"/>
</dbReference>
<comment type="caution">
    <text evidence="2">The sequence shown here is derived from an EMBL/GenBank/DDBJ whole genome shotgun (WGS) entry which is preliminary data.</text>
</comment>
<reference evidence="4 5" key="1">
    <citation type="submission" date="2019-02" db="EMBL/GenBank/DDBJ databases">
        <title>Genome sequences of Aliivibrio finisterrensis strains from farmed Atlantic salmon.</title>
        <authorList>
            <person name="Bowman J.P."/>
        </authorList>
    </citation>
    <scope>NUCLEOTIDE SEQUENCE [LARGE SCALE GENOMIC DNA]</scope>
    <source>
        <strain evidence="3 5">A21</strain>
        <strain evidence="2 4">A46</strain>
    </source>
</reference>
<dbReference type="InterPro" id="IPR012902">
    <property type="entry name" value="N_methyl_site"/>
</dbReference>
<dbReference type="Proteomes" id="UP000294166">
    <property type="component" value="Unassembled WGS sequence"/>
</dbReference>
<dbReference type="Pfam" id="PF07963">
    <property type="entry name" value="N_methyl"/>
    <property type="match status" value="1"/>
</dbReference>
<keyword evidence="1" id="KW-1133">Transmembrane helix</keyword>
<dbReference type="RefSeq" id="WP_130046763.1">
    <property type="nucleotide sequence ID" value="NZ_SEZK01000001.1"/>
</dbReference>
<evidence type="ECO:0000313" key="5">
    <source>
        <dbReference type="Proteomes" id="UP000294166"/>
    </source>
</evidence>
<evidence type="ECO:0000256" key="1">
    <source>
        <dbReference type="SAM" id="Phobius"/>
    </source>
</evidence>